<keyword evidence="2" id="KW-1185">Reference proteome</keyword>
<sequence length="196" mass="21917">MEVFASINNVKVHRGLIWLLGEFCDENAVQLQEVLELIKTSMGELPIVESELRKLEDGNEDSGAYANHDVSKASSSSAPKLVTADGSYATQSALSLTTKTTAVNEQSQPPLRRYMLVNNEFFIGTTIANCLVKLSLRYKKMVDQVDQRSINIYLAESMLILTSILHLGRSKLVTQMINEDDYERISLSLYVLININ</sequence>
<gene>
    <name evidence="1" type="ORF">BLA29_010253</name>
</gene>
<evidence type="ECO:0008006" key="3">
    <source>
        <dbReference type="Google" id="ProtNLM"/>
    </source>
</evidence>
<accession>A0A1Y3B117</accession>
<dbReference type="GO" id="GO:0006888">
    <property type="term" value="P:endoplasmic reticulum to Golgi vesicle-mediated transport"/>
    <property type="evidence" value="ECO:0007669"/>
    <property type="project" value="TreeGrafter"/>
</dbReference>
<reference evidence="1 2" key="1">
    <citation type="submission" date="2017-03" db="EMBL/GenBank/DDBJ databases">
        <title>Genome Survey of Euroglyphus maynei.</title>
        <authorList>
            <person name="Arlian L.G."/>
            <person name="Morgan M.S."/>
            <person name="Rider S.D."/>
        </authorList>
    </citation>
    <scope>NUCLEOTIDE SEQUENCE [LARGE SCALE GENOMIC DNA]</scope>
    <source>
        <strain evidence="1">Arlian Lab</strain>
        <tissue evidence="1">Whole body</tissue>
    </source>
</reference>
<dbReference type="AlphaFoldDB" id="A0A1Y3B117"/>
<proteinExistence type="predicted"/>
<dbReference type="PANTHER" id="PTHR10635">
    <property type="entry name" value="COATOMER SUBUNIT BETA"/>
    <property type="match status" value="1"/>
</dbReference>
<dbReference type="GO" id="GO:0006891">
    <property type="term" value="P:intra-Golgi vesicle-mediated transport"/>
    <property type="evidence" value="ECO:0007669"/>
    <property type="project" value="TreeGrafter"/>
</dbReference>
<comment type="caution">
    <text evidence="1">The sequence shown here is derived from an EMBL/GenBank/DDBJ whole genome shotgun (WGS) entry which is preliminary data.</text>
</comment>
<protein>
    <recommendedName>
        <fullName evidence="3">Clathrin/coatomer adaptor adaptin-like N-terminal domain-containing protein</fullName>
    </recommendedName>
</protein>
<dbReference type="InterPro" id="IPR016460">
    <property type="entry name" value="COPB1"/>
</dbReference>
<evidence type="ECO:0000313" key="1">
    <source>
        <dbReference type="EMBL" id="OTF73688.1"/>
    </source>
</evidence>
<organism evidence="1 2">
    <name type="scientific">Euroglyphus maynei</name>
    <name type="common">Mayne's house dust mite</name>
    <dbReference type="NCBI Taxonomy" id="6958"/>
    <lineage>
        <taxon>Eukaryota</taxon>
        <taxon>Metazoa</taxon>
        <taxon>Ecdysozoa</taxon>
        <taxon>Arthropoda</taxon>
        <taxon>Chelicerata</taxon>
        <taxon>Arachnida</taxon>
        <taxon>Acari</taxon>
        <taxon>Acariformes</taxon>
        <taxon>Sarcoptiformes</taxon>
        <taxon>Astigmata</taxon>
        <taxon>Psoroptidia</taxon>
        <taxon>Analgoidea</taxon>
        <taxon>Pyroglyphidae</taxon>
        <taxon>Pyroglyphinae</taxon>
        <taxon>Euroglyphus</taxon>
    </lineage>
</organism>
<feature type="non-terminal residue" evidence="1">
    <location>
        <position position="196"/>
    </location>
</feature>
<dbReference type="OrthoDB" id="10261439at2759"/>
<dbReference type="GO" id="GO:0030126">
    <property type="term" value="C:COPI vesicle coat"/>
    <property type="evidence" value="ECO:0007669"/>
    <property type="project" value="TreeGrafter"/>
</dbReference>
<evidence type="ECO:0000313" key="2">
    <source>
        <dbReference type="Proteomes" id="UP000194236"/>
    </source>
</evidence>
<name>A0A1Y3B117_EURMA</name>
<dbReference type="GO" id="GO:0006886">
    <property type="term" value="P:intracellular protein transport"/>
    <property type="evidence" value="ECO:0007669"/>
    <property type="project" value="InterPro"/>
</dbReference>
<dbReference type="PANTHER" id="PTHR10635:SF0">
    <property type="entry name" value="COATOMER SUBUNIT BETA"/>
    <property type="match status" value="1"/>
</dbReference>
<dbReference type="Proteomes" id="UP000194236">
    <property type="component" value="Unassembled WGS sequence"/>
</dbReference>
<dbReference type="EMBL" id="MUJZ01050544">
    <property type="protein sequence ID" value="OTF73688.1"/>
    <property type="molecule type" value="Genomic_DNA"/>
</dbReference>